<accession>A0A6J4U9P5</accession>
<sequence>WYGFCSSMGRAPVRGGDRRSARNRATGGRRRTPGTRPMTADPPRRGGGRTEVPCVIPTDDHPPRLRANDRDRPVGAGS</sequence>
<name>A0A6J4U9P5_9BACT</name>
<evidence type="ECO:0000256" key="1">
    <source>
        <dbReference type="SAM" id="MobiDB-lite"/>
    </source>
</evidence>
<feature type="non-terminal residue" evidence="2">
    <location>
        <position position="1"/>
    </location>
</feature>
<reference evidence="2" key="1">
    <citation type="submission" date="2020-02" db="EMBL/GenBank/DDBJ databases">
        <authorList>
            <person name="Meier V. D."/>
        </authorList>
    </citation>
    <scope>NUCLEOTIDE SEQUENCE</scope>
    <source>
        <strain evidence="2">AVDCRST_MAG59</strain>
    </source>
</reference>
<proteinExistence type="predicted"/>
<gene>
    <name evidence="2" type="ORF">AVDCRST_MAG59-1007</name>
</gene>
<dbReference type="EMBL" id="CADCWF010000060">
    <property type="protein sequence ID" value="CAA9543446.1"/>
    <property type="molecule type" value="Genomic_DNA"/>
</dbReference>
<protein>
    <submittedName>
        <fullName evidence="2">Uncharacterized protein</fullName>
    </submittedName>
</protein>
<feature type="region of interest" description="Disordered" evidence="1">
    <location>
        <begin position="1"/>
        <end position="78"/>
    </location>
</feature>
<evidence type="ECO:0000313" key="2">
    <source>
        <dbReference type="EMBL" id="CAA9543446.1"/>
    </source>
</evidence>
<dbReference type="AlphaFoldDB" id="A0A6J4U9P5"/>
<feature type="non-terminal residue" evidence="2">
    <location>
        <position position="78"/>
    </location>
</feature>
<feature type="compositionally biased region" description="Basic and acidic residues" evidence="1">
    <location>
        <begin position="58"/>
        <end position="78"/>
    </location>
</feature>
<organism evidence="2">
    <name type="scientific">uncultured Thermomicrobiales bacterium</name>
    <dbReference type="NCBI Taxonomy" id="1645740"/>
    <lineage>
        <taxon>Bacteria</taxon>
        <taxon>Pseudomonadati</taxon>
        <taxon>Thermomicrobiota</taxon>
        <taxon>Thermomicrobia</taxon>
        <taxon>Thermomicrobiales</taxon>
        <taxon>environmental samples</taxon>
    </lineage>
</organism>